<keyword evidence="4" id="KW-0325">Glycoprotein</keyword>
<evidence type="ECO:0000313" key="8">
    <source>
        <dbReference type="EMBL" id="KYF41835.1"/>
    </source>
</evidence>
<dbReference type="PANTHER" id="PTHR22762">
    <property type="entry name" value="ALPHA-GLUCOSIDASE"/>
    <property type="match status" value="1"/>
</dbReference>
<dbReference type="Gene3D" id="3.20.20.80">
    <property type="entry name" value="Glycosidases"/>
    <property type="match status" value="1"/>
</dbReference>
<dbReference type="Proteomes" id="UP000074247">
    <property type="component" value="Unassembled WGS sequence"/>
</dbReference>
<evidence type="ECO:0000256" key="2">
    <source>
        <dbReference type="ARBA" id="ARBA00022729"/>
    </source>
</evidence>
<dbReference type="Gene3D" id="2.60.40.1760">
    <property type="entry name" value="glycosyl hydrolase (family 31)"/>
    <property type="match status" value="1"/>
</dbReference>
<sequence>MESMDWEAFQQKRKKTKYEALRTWWTAEGGIFDAIMFLGPTPQDVHRQYHIATGMPAMAPLFALGKHQCRWNYNDQEDVLTVDRGFDEHNIPYDVMWIDIEHTLEKRYFTWDPKTFPEPQKMIESIASKDRKVVAIVDPHLKAVADYYVYREALEGSMLVRNPSGGIFHGHCWSGDSAYADFLSPRRDTGAGPAVCGKGERGNELFWMVSAARACAAISQLSAPSFTGASVVCLREPFSHPLFSGGRESARVHSCVLSDSRVVAGVVQLRSIQVFNSRSLGLERHERTVGLQWT</sequence>
<dbReference type="AlphaFoldDB" id="A0A139XSU8"/>
<reference evidence="8 9" key="1">
    <citation type="journal article" date="2016" name="Nat. Commun.">
        <title>Local admixture of amplified and diversified secreted pathogenesis determinants shapes mosaic Toxoplasma gondii genomes.</title>
        <authorList>
            <person name="Lorenzi H."/>
            <person name="Khan A."/>
            <person name="Behnke M.S."/>
            <person name="Namasivayam S."/>
            <person name="Swapna L.S."/>
            <person name="Hadjithomas M."/>
            <person name="Karamycheva S."/>
            <person name="Pinney D."/>
            <person name="Brunk B.P."/>
            <person name="Ajioka J.W."/>
            <person name="Ajzenberg D."/>
            <person name="Boothroyd J.C."/>
            <person name="Boyle J.P."/>
            <person name="Darde M.L."/>
            <person name="Diaz-Miranda M.A."/>
            <person name="Dubey J.P."/>
            <person name="Fritz H.M."/>
            <person name="Gennari S.M."/>
            <person name="Gregory B.D."/>
            <person name="Kim K."/>
            <person name="Saeij J.P."/>
            <person name="Su C."/>
            <person name="White M.W."/>
            <person name="Zhu X.Q."/>
            <person name="Howe D.K."/>
            <person name="Rosenthal B.M."/>
            <person name="Grigg M.E."/>
            <person name="Parkinson J."/>
            <person name="Liu L."/>
            <person name="Kissinger J.C."/>
            <person name="Roos D.S."/>
            <person name="Sibley L.D."/>
        </authorList>
    </citation>
    <scope>NUCLEOTIDE SEQUENCE [LARGE SCALE GENOMIC DNA]</scope>
    <source>
        <strain evidence="8 9">ARI</strain>
    </source>
</reference>
<gene>
    <name evidence="8" type="ORF">TGARI_370820</name>
</gene>
<evidence type="ECO:0000313" key="9">
    <source>
        <dbReference type="Proteomes" id="UP000074247"/>
    </source>
</evidence>
<protein>
    <submittedName>
        <fullName evidence="8">Putative glycoside hydrolase family 31 protein</fullName>
    </submittedName>
</protein>
<dbReference type="EMBL" id="AGQS02005110">
    <property type="protein sequence ID" value="KYF41835.1"/>
    <property type="molecule type" value="Genomic_DNA"/>
</dbReference>
<evidence type="ECO:0000256" key="3">
    <source>
        <dbReference type="ARBA" id="ARBA00022801"/>
    </source>
</evidence>
<proteinExistence type="inferred from homology"/>
<dbReference type="GO" id="GO:0005975">
    <property type="term" value="P:carbohydrate metabolic process"/>
    <property type="evidence" value="ECO:0007669"/>
    <property type="project" value="InterPro"/>
</dbReference>
<dbReference type="CDD" id="cd14752">
    <property type="entry name" value="GH31_N"/>
    <property type="match status" value="1"/>
</dbReference>
<name>A0A139XSU8_TOXGO</name>
<feature type="domain" description="Glycoside hydrolase family 31 TIM barrel" evidence="7">
    <location>
        <begin position="56"/>
        <end position="186"/>
    </location>
</feature>
<evidence type="ECO:0000259" key="7">
    <source>
        <dbReference type="Pfam" id="PF01055"/>
    </source>
</evidence>
<dbReference type="GO" id="GO:0006491">
    <property type="term" value="P:N-glycan processing"/>
    <property type="evidence" value="ECO:0007669"/>
    <property type="project" value="TreeGrafter"/>
</dbReference>
<keyword evidence="3 6" id="KW-0378">Hydrolase</keyword>
<dbReference type="InterPro" id="IPR017853">
    <property type="entry name" value="GH"/>
</dbReference>
<dbReference type="PANTHER" id="PTHR22762:SF54">
    <property type="entry name" value="BCDNA.GH04962"/>
    <property type="match status" value="1"/>
</dbReference>
<dbReference type="GO" id="GO:0090599">
    <property type="term" value="F:alpha-glucosidase activity"/>
    <property type="evidence" value="ECO:0007669"/>
    <property type="project" value="TreeGrafter"/>
</dbReference>
<keyword evidence="2" id="KW-0732">Signal</keyword>
<evidence type="ECO:0000256" key="6">
    <source>
        <dbReference type="RuleBase" id="RU361185"/>
    </source>
</evidence>
<organism evidence="8 9">
    <name type="scientific">Toxoplasma gondii ARI</name>
    <dbReference type="NCBI Taxonomy" id="1074872"/>
    <lineage>
        <taxon>Eukaryota</taxon>
        <taxon>Sar</taxon>
        <taxon>Alveolata</taxon>
        <taxon>Apicomplexa</taxon>
        <taxon>Conoidasida</taxon>
        <taxon>Coccidia</taxon>
        <taxon>Eucoccidiorida</taxon>
        <taxon>Eimeriorina</taxon>
        <taxon>Sarcocystidae</taxon>
        <taxon>Toxoplasma</taxon>
    </lineage>
</organism>
<dbReference type="Pfam" id="PF01055">
    <property type="entry name" value="Glyco_hydro_31_2nd"/>
    <property type="match status" value="1"/>
</dbReference>
<comment type="caution">
    <text evidence="8">The sequence shown here is derived from an EMBL/GenBank/DDBJ whole genome shotgun (WGS) entry which is preliminary data.</text>
</comment>
<dbReference type="SUPFAM" id="SSF51445">
    <property type="entry name" value="(Trans)glycosidases"/>
    <property type="match status" value="1"/>
</dbReference>
<accession>A0A139XSU8</accession>
<evidence type="ECO:0000256" key="5">
    <source>
        <dbReference type="ARBA" id="ARBA00023295"/>
    </source>
</evidence>
<evidence type="ECO:0000256" key="4">
    <source>
        <dbReference type="ARBA" id="ARBA00023180"/>
    </source>
</evidence>
<dbReference type="InterPro" id="IPR000322">
    <property type="entry name" value="Glyco_hydro_31_TIM"/>
</dbReference>
<evidence type="ECO:0000256" key="1">
    <source>
        <dbReference type="ARBA" id="ARBA00007806"/>
    </source>
</evidence>
<dbReference type="VEuPathDB" id="ToxoDB:TGARI_370820"/>
<keyword evidence="5 6" id="KW-0326">Glycosidase</keyword>
<comment type="similarity">
    <text evidence="1 6">Belongs to the glycosyl hydrolase 31 family.</text>
</comment>